<feature type="compositionally biased region" description="Basic and acidic residues" evidence="1">
    <location>
        <begin position="168"/>
        <end position="177"/>
    </location>
</feature>
<dbReference type="EMBL" id="SPLM01000036">
    <property type="protein sequence ID" value="TMW65869.1"/>
    <property type="molecule type" value="Genomic_DNA"/>
</dbReference>
<protein>
    <recommendedName>
        <fullName evidence="4">DASH complex subunit DAM1</fullName>
    </recommendedName>
</protein>
<feature type="compositionally biased region" description="Basic residues" evidence="1">
    <location>
        <begin position="145"/>
        <end position="158"/>
    </location>
</feature>
<dbReference type="GO" id="GO:0072686">
    <property type="term" value="C:mitotic spindle"/>
    <property type="evidence" value="ECO:0007669"/>
    <property type="project" value="InterPro"/>
</dbReference>
<reference evidence="2" key="1">
    <citation type="submission" date="2019-03" db="EMBL/GenBank/DDBJ databases">
        <title>Long read genome sequence of the mycoparasitic Pythium oligandrum ATCC 38472 isolated from sugarbeet rhizosphere.</title>
        <authorList>
            <person name="Gaulin E."/>
        </authorList>
    </citation>
    <scope>NUCLEOTIDE SEQUENCE</scope>
    <source>
        <strain evidence="2">ATCC 38472_TT</strain>
    </source>
</reference>
<proteinExistence type="predicted"/>
<gene>
    <name evidence="2" type="ORF">Poli38472_003634</name>
</gene>
<evidence type="ECO:0000256" key="1">
    <source>
        <dbReference type="SAM" id="MobiDB-lite"/>
    </source>
</evidence>
<feature type="compositionally biased region" description="Polar residues" evidence="1">
    <location>
        <begin position="79"/>
        <end position="93"/>
    </location>
</feature>
<keyword evidence="3" id="KW-1185">Reference proteome</keyword>
<sequence length="263" mass="28260">MESVTETFATLCYALQGLHAQVETLAVVHDAIGEFNQVFGTFQNAMALHASCLEFPLKKKTTPSPALVTRPTGIPKPQIVTNRSESGKLSTGSAGEAGALTPKDRESAGSTTSAPGNRASLGKRSSGSGSKIKKPSPVAAVKPPMAKKKAPLGKKRPTGRAAAAAAALKRDPRPDTAPWKWDKNLRDSIPRKYQSETELAKLQNILIYLKNRQSGITIADLVKHSGLAVIRCKEILQTLTKLDLISRRQEDVGFIYTFGRSDA</sequence>
<dbReference type="Pfam" id="PF08653">
    <property type="entry name" value="DASH_Dam1"/>
    <property type="match status" value="1"/>
</dbReference>
<organism evidence="2 3">
    <name type="scientific">Pythium oligandrum</name>
    <name type="common">Mycoparasitic fungus</name>
    <dbReference type="NCBI Taxonomy" id="41045"/>
    <lineage>
        <taxon>Eukaryota</taxon>
        <taxon>Sar</taxon>
        <taxon>Stramenopiles</taxon>
        <taxon>Oomycota</taxon>
        <taxon>Peronosporomycetes</taxon>
        <taxon>Pythiales</taxon>
        <taxon>Pythiaceae</taxon>
        <taxon>Pythium</taxon>
    </lineage>
</organism>
<dbReference type="OrthoDB" id="165501at2759"/>
<evidence type="ECO:0000313" key="3">
    <source>
        <dbReference type="Proteomes" id="UP000794436"/>
    </source>
</evidence>
<evidence type="ECO:0000313" key="2">
    <source>
        <dbReference type="EMBL" id="TMW65869.1"/>
    </source>
</evidence>
<evidence type="ECO:0008006" key="4">
    <source>
        <dbReference type="Google" id="ProtNLM"/>
    </source>
</evidence>
<dbReference type="InterPro" id="IPR013962">
    <property type="entry name" value="DASH_Dam1"/>
</dbReference>
<comment type="caution">
    <text evidence="2">The sequence shown here is derived from an EMBL/GenBank/DDBJ whole genome shotgun (WGS) entry which is preliminary data.</text>
</comment>
<dbReference type="AlphaFoldDB" id="A0A8K1CML4"/>
<dbReference type="GO" id="GO:0042729">
    <property type="term" value="C:DASH complex"/>
    <property type="evidence" value="ECO:0007669"/>
    <property type="project" value="InterPro"/>
</dbReference>
<accession>A0A8K1CML4</accession>
<feature type="compositionally biased region" description="Low complexity" evidence="1">
    <location>
        <begin position="120"/>
        <end position="144"/>
    </location>
</feature>
<feature type="region of interest" description="Disordered" evidence="1">
    <location>
        <begin position="61"/>
        <end position="177"/>
    </location>
</feature>
<dbReference type="GO" id="GO:0008608">
    <property type="term" value="P:attachment of spindle microtubules to kinetochore"/>
    <property type="evidence" value="ECO:0007669"/>
    <property type="project" value="InterPro"/>
</dbReference>
<dbReference type="Proteomes" id="UP000794436">
    <property type="component" value="Unassembled WGS sequence"/>
</dbReference>
<name>A0A8K1CML4_PYTOL</name>